<dbReference type="EMBL" id="JAVIJF010000018">
    <property type="protein sequence ID" value="MDX8527408.1"/>
    <property type="molecule type" value="Genomic_DNA"/>
</dbReference>
<dbReference type="PROSITE" id="PS51071">
    <property type="entry name" value="HTH_RPIR"/>
    <property type="match status" value="1"/>
</dbReference>
<dbReference type="SUPFAM" id="SSF46689">
    <property type="entry name" value="Homeodomain-like"/>
    <property type="match status" value="1"/>
</dbReference>
<dbReference type="InterPro" id="IPR036388">
    <property type="entry name" value="WH-like_DNA-bd_sf"/>
</dbReference>
<evidence type="ECO:0000259" key="1">
    <source>
        <dbReference type="PROSITE" id="PS51071"/>
    </source>
</evidence>
<accession>A0ABU4ZPV2</accession>
<dbReference type="InterPro" id="IPR009057">
    <property type="entry name" value="Homeodomain-like_sf"/>
</dbReference>
<keyword evidence="3" id="KW-1185">Reference proteome</keyword>
<protein>
    <submittedName>
        <fullName evidence="2">RpiR family transcriptional regulator</fullName>
    </submittedName>
</protein>
<dbReference type="Gene3D" id="1.10.10.10">
    <property type="entry name" value="Winged helix-like DNA-binding domain superfamily/Winged helix DNA-binding domain"/>
    <property type="match status" value="1"/>
</dbReference>
<gene>
    <name evidence="2" type="ORF">RFM68_23175</name>
</gene>
<evidence type="ECO:0000313" key="3">
    <source>
        <dbReference type="Proteomes" id="UP001276840"/>
    </source>
</evidence>
<organism evidence="2 3">
    <name type="scientific">Mesorhizobium montanum</name>
    <dbReference type="NCBI Taxonomy" id="3072323"/>
    <lineage>
        <taxon>Bacteria</taxon>
        <taxon>Pseudomonadati</taxon>
        <taxon>Pseudomonadota</taxon>
        <taxon>Alphaproteobacteria</taxon>
        <taxon>Hyphomicrobiales</taxon>
        <taxon>Phyllobacteriaceae</taxon>
        <taxon>Mesorhizobium</taxon>
    </lineage>
</organism>
<dbReference type="Proteomes" id="UP001276840">
    <property type="component" value="Unassembled WGS sequence"/>
</dbReference>
<sequence>MSVSDHGTNRAATFADLKRGIACRELVFPPQVEKLAAVAFAHPELLAFDSAVKIAASTGVSKTTVARFARLLGKRSLKEARNVFREELQRRHEADAGRAGP</sequence>
<feature type="domain" description="HTH rpiR-type" evidence="1">
    <location>
        <begin position="15"/>
        <end position="91"/>
    </location>
</feature>
<dbReference type="RefSeq" id="WP_320235349.1">
    <property type="nucleotide sequence ID" value="NZ_JAVIJF010000018.1"/>
</dbReference>
<name>A0ABU4ZPV2_9HYPH</name>
<proteinExistence type="predicted"/>
<evidence type="ECO:0000313" key="2">
    <source>
        <dbReference type="EMBL" id="MDX8527408.1"/>
    </source>
</evidence>
<comment type="caution">
    <text evidence="2">The sequence shown here is derived from an EMBL/GenBank/DDBJ whole genome shotgun (WGS) entry which is preliminary data.</text>
</comment>
<reference evidence="2 3" key="1">
    <citation type="submission" date="2023-08" db="EMBL/GenBank/DDBJ databases">
        <title>Implementing the SeqCode for naming new Mesorhizobium species isolated from Vachellia karroo root nodules.</title>
        <authorList>
            <person name="Van Lill M."/>
        </authorList>
    </citation>
    <scope>NUCLEOTIDE SEQUENCE [LARGE SCALE GENOMIC DNA]</scope>
    <source>
        <strain evidence="2 3">MSK 1335</strain>
    </source>
</reference>
<dbReference type="InterPro" id="IPR000281">
    <property type="entry name" value="HTH_RpiR"/>
</dbReference>